<gene>
    <name evidence="13" type="primary">LOC114073890</name>
</gene>
<evidence type="ECO:0000256" key="1">
    <source>
        <dbReference type="ARBA" id="ARBA00004251"/>
    </source>
</evidence>
<evidence type="ECO:0000256" key="11">
    <source>
        <dbReference type="SAM" id="SignalP"/>
    </source>
</evidence>
<feature type="chain" id="PRO_5045312833" evidence="11">
    <location>
        <begin position="24"/>
        <end position="152"/>
    </location>
</feature>
<comment type="similarity">
    <text evidence="2">Belongs to the RLP family.</text>
</comment>
<keyword evidence="6" id="KW-0677">Repeat</keyword>
<feature type="signal peptide" evidence="11">
    <location>
        <begin position="1"/>
        <end position="23"/>
    </location>
</feature>
<sequence length="152" mass="16889">MLLSLTSAVAVLLGPLIPIAVYSNSHLQRLDLSSNNFSNSHIPPEFGNQFQTFENNSYEGNDGLRGFPVTKSCGDHRVSGTYYVVSEQLDDEENSSEFLSDFWKAAFMGYGNGLCIEISMVYFMISTGKTDMACKNHSRVGAKNYYGKEKEV</sequence>
<evidence type="ECO:0000256" key="3">
    <source>
        <dbReference type="ARBA" id="ARBA00022475"/>
    </source>
</evidence>
<evidence type="ECO:0000256" key="2">
    <source>
        <dbReference type="ARBA" id="ARBA00009592"/>
    </source>
</evidence>
<keyword evidence="4" id="KW-0433">Leucine-rich repeat</keyword>
<protein>
    <submittedName>
        <fullName evidence="13">Receptor-like protein Cf-9 homolog</fullName>
    </submittedName>
</protein>
<evidence type="ECO:0000256" key="9">
    <source>
        <dbReference type="ARBA" id="ARBA00023170"/>
    </source>
</evidence>
<evidence type="ECO:0000256" key="8">
    <source>
        <dbReference type="ARBA" id="ARBA00023136"/>
    </source>
</evidence>
<name>A0ABM1V1B4_SOLPN</name>
<dbReference type="PANTHER" id="PTHR27004">
    <property type="entry name" value="RECEPTOR-LIKE PROTEIN 12 ISOFORM X1"/>
    <property type="match status" value="1"/>
</dbReference>
<reference evidence="13" key="2">
    <citation type="submission" date="2025-08" db="UniProtKB">
        <authorList>
            <consortium name="RefSeq"/>
        </authorList>
    </citation>
    <scope>IDENTIFICATION</scope>
</reference>
<keyword evidence="11" id="KW-0732">Signal</keyword>
<organism evidence="12 13">
    <name type="scientific">Solanum pennellii</name>
    <name type="common">Tomato</name>
    <name type="synonym">Lycopersicon pennellii</name>
    <dbReference type="NCBI Taxonomy" id="28526"/>
    <lineage>
        <taxon>Eukaryota</taxon>
        <taxon>Viridiplantae</taxon>
        <taxon>Streptophyta</taxon>
        <taxon>Embryophyta</taxon>
        <taxon>Tracheophyta</taxon>
        <taxon>Spermatophyta</taxon>
        <taxon>Magnoliopsida</taxon>
        <taxon>eudicotyledons</taxon>
        <taxon>Gunneridae</taxon>
        <taxon>Pentapetalae</taxon>
        <taxon>asterids</taxon>
        <taxon>lamiids</taxon>
        <taxon>Solanales</taxon>
        <taxon>Solanaceae</taxon>
        <taxon>Solanoideae</taxon>
        <taxon>Solaneae</taxon>
        <taxon>Solanum</taxon>
        <taxon>Solanum subgen. Lycopersicon</taxon>
    </lineage>
</organism>
<keyword evidence="8" id="KW-0472">Membrane</keyword>
<reference evidence="12" key="1">
    <citation type="journal article" date="2014" name="Nat. Genet.">
        <title>The genome of the stress-tolerant wild tomato species Solanum pennellii.</title>
        <authorList>
            <person name="Bolger A."/>
            <person name="Scossa F."/>
            <person name="Bolger M.E."/>
            <person name="Lanz C."/>
            <person name="Maumus F."/>
            <person name="Tohge T."/>
            <person name="Quesneville H."/>
            <person name="Alseekh S."/>
            <person name="Sorensen I."/>
            <person name="Lichtenstein G."/>
            <person name="Fich E.A."/>
            <person name="Conte M."/>
            <person name="Keller H."/>
            <person name="Schneeberger K."/>
            <person name="Schwacke R."/>
            <person name="Ofner I."/>
            <person name="Vrebalov J."/>
            <person name="Xu Y."/>
            <person name="Osorio S."/>
            <person name="Aflitos S.A."/>
            <person name="Schijlen E."/>
            <person name="Jimenez-Gomez J.M."/>
            <person name="Ryngajllo M."/>
            <person name="Kimura S."/>
            <person name="Kumar R."/>
            <person name="Koenig D."/>
            <person name="Headland L.R."/>
            <person name="Maloof J.N."/>
            <person name="Sinha N."/>
            <person name="van Ham R.C."/>
            <person name="Lankhorst R.K."/>
            <person name="Mao L."/>
            <person name="Vogel A."/>
            <person name="Arsova B."/>
            <person name="Panstruga R."/>
            <person name="Fei Z."/>
            <person name="Rose J.K."/>
            <person name="Zamir D."/>
            <person name="Carrari F."/>
            <person name="Giovannoni J.J."/>
            <person name="Weigel D."/>
            <person name="Usadel B."/>
            <person name="Fernie A.R."/>
        </authorList>
    </citation>
    <scope>NUCLEOTIDE SEQUENCE [LARGE SCALE GENOMIC DNA]</scope>
    <source>
        <strain evidence="12">cv. LA0716</strain>
    </source>
</reference>
<keyword evidence="3" id="KW-1003">Cell membrane</keyword>
<evidence type="ECO:0000256" key="5">
    <source>
        <dbReference type="ARBA" id="ARBA00022692"/>
    </source>
</evidence>
<keyword evidence="10" id="KW-0325">Glycoprotein</keyword>
<dbReference type="Gene3D" id="3.80.10.10">
    <property type="entry name" value="Ribonuclease Inhibitor"/>
    <property type="match status" value="1"/>
</dbReference>
<evidence type="ECO:0000256" key="7">
    <source>
        <dbReference type="ARBA" id="ARBA00022989"/>
    </source>
</evidence>
<keyword evidence="9" id="KW-0675">Receptor</keyword>
<proteinExistence type="inferred from homology"/>
<dbReference type="GeneID" id="114073890"/>
<keyword evidence="7" id="KW-1133">Transmembrane helix</keyword>
<evidence type="ECO:0000256" key="10">
    <source>
        <dbReference type="ARBA" id="ARBA00023180"/>
    </source>
</evidence>
<dbReference type="InterPro" id="IPR032675">
    <property type="entry name" value="LRR_dom_sf"/>
</dbReference>
<evidence type="ECO:0000313" key="12">
    <source>
        <dbReference type="Proteomes" id="UP000694930"/>
    </source>
</evidence>
<accession>A0ABM1V1B4</accession>
<dbReference type="PANTHER" id="PTHR27004:SF424">
    <property type="entry name" value="LEUCINE-RICH REPEAT-CONTAINING N-TERMINAL PLANT-TYPE DOMAIN-CONTAINING PROTEIN"/>
    <property type="match status" value="1"/>
</dbReference>
<evidence type="ECO:0000313" key="13">
    <source>
        <dbReference type="RefSeq" id="XP_027769532.1"/>
    </source>
</evidence>
<keyword evidence="5" id="KW-0812">Transmembrane</keyword>
<dbReference type="RefSeq" id="XP_027769532.1">
    <property type="nucleotide sequence ID" value="XM_027913731.1"/>
</dbReference>
<evidence type="ECO:0000256" key="4">
    <source>
        <dbReference type="ARBA" id="ARBA00022614"/>
    </source>
</evidence>
<comment type="subcellular location">
    <subcellularLocation>
        <location evidence="1">Cell membrane</location>
        <topology evidence="1">Single-pass type I membrane protein</topology>
    </subcellularLocation>
</comment>
<evidence type="ECO:0000256" key="6">
    <source>
        <dbReference type="ARBA" id="ARBA00022737"/>
    </source>
</evidence>
<dbReference type="Proteomes" id="UP000694930">
    <property type="component" value="Chromosome 12"/>
</dbReference>
<keyword evidence="12" id="KW-1185">Reference proteome</keyword>